<protein>
    <recommendedName>
        <fullName evidence="4">Glutathionylspermidine synthase pre-ATP-grasp-like domain-containing protein</fullName>
    </recommendedName>
</protein>
<keyword evidence="3" id="KW-1185">Reference proteome</keyword>
<proteinExistence type="predicted"/>
<sequence length="407" mass="46688">MKQLMPQYDEVGQYAKIQRDFIDSLSQKMDLTRLGNHFSPFPLMVDRQISEQIKTTHQVLVKAIESLVTHYLDDERIQAILPLSDTHKQWIQWESHRPYRLFSIRPDFLISQTNTIKICEINARFTLNGFVSAYYLHQQLAEDYGETLELEHELEQIITGYLSRFDLMKPIMLLRDQEVGYDLNLLKDRLLDHGVDVIDITPNDLALTAEGVSAKGVVCEQIILELHQSELSAIDDRIMQHLISSVNYVNDLRTIMIAHDKRLLVLLSNPHIMSRYLTEQEVRCLTRHIIPTHLVNTVADDIITHKDRWVLKKCQSGKGEGMYVGLDCDLNAIQQVVSELSPVYIAQPYLKQKQIDLFFNGRTQTCRGVGMILSLNGAYHGTGYFRFSTEHIIALSRGGCAVAACFK</sequence>
<name>A0ABT8C1X2_9VIBR</name>
<evidence type="ECO:0000313" key="3">
    <source>
        <dbReference type="Proteomes" id="UP001238540"/>
    </source>
</evidence>
<gene>
    <name evidence="1" type="ORF">QWZ16_16870</name>
    <name evidence="2" type="ORF">QWZ16_23700</name>
</gene>
<reference evidence="3" key="2">
    <citation type="journal article" date="2019" name="Int. J. Syst. Evol. Microbiol.">
        <title>The Global Catalogue of Microorganisms (GCM) 10K type strain sequencing project: providing services to taxonomists for standard genome sequencing and annotation.</title>
        <authorList>
            <consortium name="The Broad Institute Genomics Platform"/>
            <consortium name="The Broad Institute Genome Sequencing Center for Infectious Disease"/>
            <person name="Wu L."/>
            <person name="Ma J."/>
        </authorList>
    </citation>
    <scope>NUCLEOTIDE SEQUENCE [LARGE SCALE GENOMIC DNA]</scope>
    <source>
        <strain evidence="3">CECT 7398</strain>
    </source>
</reference>
<dbReference type="EMBL" id="JAUFQC010000027">
    <property type="protein sequence ID" value="MDN3611276.1"/>
    <property type="molecule type" value="Genomic_DNA"/>
</dbReference>
<evidence type="ECO:0008006" key="4">
    <source>
        <dbReference type="Google" id="ProtNLM"/>
    </source>
</evidence>
<reference evidence="2" key="3">
    <citation type="submission" date="2023-06" db="EMBL/GenBank/DDBJ databases">
        <authorList>
            <person name="Lucena T."/>
            <person name="Sun Q."/>
        </authorList>
    </citation>
    <scope>NUCLEOTIDE SEQUENCE</scope>
    <source>
        <strain evidence="2">CECT 7398</strain>
    </source>
</reference>
<evidence type="ECO:0000313" key="2">
    <source>
        <dbReference type="EMBL" id="MDN3612606.1"/>
    </source>
</evidence>
<comment type="caution">
    <text evidence="2">The sequence shown here is derived from an EMBL/GenBank/DDBJ whole genome shotgun (WGS) entry which is preliminary data.</text>
</comment>
<dbReference type="EMBL" id="JAUFQC010000027">
    <property type="protein sequence ID" value="MDN3612606.1"/>
    <property type="molecule type" value="Genomic_DNA"/>
</dbReference>
<reference evidence="2" key="1">
    <citation type="journal article" date="2014" name="Int. J. Syst. Evol. Microbiol.">
        <title>Complete genome of a new Firmicutes species belonging to the dominant human colonic microbiota ('Ruminococcus bicirculans') reveals two chromosomes and a selective capacity to utilize plant glucans.</title>
        <authorList>
            <consortium name="NISC Comparative Sequencing Program"/>
            <person name="Wegmann U."/>
            <person name="Louis P."/>
            <person name="Goesmann A."/>
            <person name="Henrissat B."/>
            <person name="Duncan S.H."/>
            <person name="Flint H.J."/>
        </authorList>
    </citation>
    <scope>NUCLEOTIDE SEQUENCE</scope>
    <source>
        <strain evidence="2">CECT 7398</strain>
    </source>
</reference>
<dbReference type="SUPFAM" id="SSF56059">
    <property type="entry name" value="Glutathione synthetase ATP-binding domain-like"/>
    <property type="match status" value="1"/>
</dbReference>
<accession>A0ABT8C1X2</accession>
<dbReference type="RefSeq" id="WP_076589125.1">
    <property type="nucleotide sequence ID" value="NZ_JABEYA020000006.1"/>
</dbReference>
<dbReference type="Proteomes" id="UP001238540">
    <property type="component" value="Unassembled WGS sequence"/>
</dbReference>
<organism evidence="2 3">
    <name type="scientific">Vibrio ostreicida</name>
    <dbReference type="NCBI Taxonomy" id="526588"/>
    <lineage>
        <taxon>Bacteria</taxon>
        <taxon>Pseudomonadati</taxon>
        <taxon>Pseudomonadota</taxon>
        <taxon>Gammaproteobacteria</taxon>
        <taxon>Vibrionales</taxon>
        <taxon>Vibrionaceae</taxon>
        <taxon>Vibrio</taxon>
    </lineage>
</organism>
<evidence type="ECO:0000313" key="1">
    <source>
        <dbReference type="EMBL" id="MDN3611276.1"/>
    </source>
</evidence>